<evidence type="ECO:0000313" key="2">
    <source>
        <dbReference type="EMBL" id="NMH66879.1"/>
    </source>
</evidence>
<evidence type="ECO:0000313" key="3">
    <source>
        <dbReference type="Proteomes" id="UP000737113"/>
    </source>
</evidence>
<organism evidence="2 3">
    <name type="scientific">Shewanella salipaludis</name>
    <dbReference type="NCBI Taxonomy" id="2723052"/>
    <lineage>
        <taxon>Bacteria</taxon>
        <taxon>Pseudomonadati</taxon>
        <taxon>Pseudomonadota</taxon>
        <taxon>Gammaproteobacteria</taxon>
        <taxon>Alteromonadales</taxon>
        <taxon>Shewanellaceae</taxon>
        <taxon>Shewanella</taxon>
    </lineage>
</organism>
<protein>
    <submittedName>
        <fullName evidence="2">Uncharacterized protein</fullName>
    </submittedName>
</protein>
<evidence type="ECO:0000256" key="1">
    <source>
        <dbReference type="SAM" id="MobiDB-lite"/>
    </source>
</evidence>
<comment type="caution">
    <text evidence="2">The sequence shown here is derived from an EMBL/GenBank/DDBJ whole genome shotgun (WGS) entry which is preliminary data.</text>
</comment>
<sequence length="222" mass="23660">MKTGQTKPAPGGHIWLRRFGGRIGLVVGFMASGYLILSQTPEAATASLAVQNRLQQPPRQAMPGAARGGRPQLQPRPDGQLPVEEELVEAEKDVAAAEAEPLAPDALASLKASLYAGDPRAPTLGAGTLAPMPTREQLATPEAYQSFIADQRQGLLRRFAHAVPAKVKQLEEAIARAEAAGMDPAEIAFARDKIARLQAMQRQVTTEADTLLLSHPELEPAP</sequence>
<dbReference type="AlphaFoldDB" id="A0A972JM44"/>
<keyword evidence="3" id="KW-1185">Reference proteome</keyword>
<gene>
    <name evidence="2" type="ORF">HC757_17105</name>
</gene>
<reference evidence="2" key="1">
    <citation type="submission" date="2020-04" db="EMBL/GenBank/DDBJ databases">
        <title>Description of Shewanella salipaludis sp. nov., isolated from a salt marsh.</title>
        <authorList>
            <person name="Park S."/>
            <person name="Yoon J.-H."/>
        </authorList>
    </citation>
    <scope>NUCLEOTIDE SEQUENCE</scope>
    <source>
        <strain evidence="2">SHSM-M6</strain>
    </source>
</reference>
<proteinExistence type="predicted"/>
<feature type="region of interest" description="Disordered" evidence="1">
    <location>
        <begin position="56"/>
        <end position="79"/>
    </location>
</feature>
<name>A0A972JM44_9GAMM</name>
<dbReference type="EMBL" id="JAAXYH010000018">
    <property type="protein sequence ID" value="NMH66879.1"/>
    <property type="molecule type" value="Genomic_DNA"/>
</dbReference>
<dbReference type="Proteomes" id="UP000737113">
    <property type="component" value="Unassembled WGS sequence"/>
</dbReference>
<accession>A0A972JM44</accession>
<dbReference type="RefSeq" id="WP_169565608.1">
    <property type="nucleotide sequence ID" value="NZ_JAAXYH010000018.1"/>
</dbReference>